<accession>A0A212ARL1</accession>
<evidence type="ECO:0000313" key="2">
    <source>
        <dbReference type="EMBL" id="OWJ84104.1"/>
    </source>
</evidence>
<dbReference type="Proteomes" id="UP000196640">
    <property type="component" value="Unassembled WGS sequence"/>
</dbReference>
<evidence type="ECO:0000313" key="3">
    <source>
        <dbReference type="Proteomes" id="UP000196640"/>
    </source>
</evidence>
<dbReference type="Pfam" id="PF04230">
    <property type="entry name" value="PS_pyruv_trans"/>
    <property type="match status" value="1"/>
</dbReference>
<dbReference type="OrthoDB" id="5242601at2"/>
<protein>
    <recommendedName>
        <fullName evidence="1">Polysaccharide pyruvyl transferase domain-containing protein</fullName>
    </recommendedName>
</protein>
<feature type="domain" description="Polysaccharide pyruvyl transferase" evidence="1">
    <location>
        <begin position="29"/>
        <end position="226"/>
    </location>
</feature>
<comment type="caution">
    <text evidence="2">The sequence shown here is derived from an EMBL/GenBank/DDBJ whole genome shotgun (WGS) entry which is preliminary data.</text>
</comment>
<name>A0A212ARL1_9RHOB</name>
<dbReference type="AlphaFoldDB" id="A0A212ARL1"/>
<organism evidence="2 3">
    <name type="scientific">Haematobacter missouriensis</name>
    <dbReference type="NCBI Taxonomy" id="366616"/>
    <lineage>
        <taxon>Bacteria</taxon>
        <taxon>Pseudomonadati</taxon>
        <taxon>Pseudomonadota</taxon>
        <taxon>Alphaproteobacteria</taxon>
        <taxon>Rhodobacterales</taxon>
        <taxon>Paracoccaceae</taxon>
        <taxon>Haematobacter</taxon>
    </lineage>
</organism>
<dbReference type="EMBL" id="NIPX01000010">
    <property type="protein sequence ID" value="OWJ84104.1"/>
    <property type="molecule type" value="Genomic_DNA"/>
</dbReference>
<evidence type="ECO:0000259" key="1">
    <source>
        <dbReference type="Pfam" id="PF04230"/>
    </source>
</evidence>
<reference evidence="2 3" key="1">
    <citation type="submission" date="2016-11" db="EMBL/GenBank/DDBJ databases">
        <title>Comparison of Traditional DNA-DNA Hybridization with In Silico Genomic Analysis.</title>
        <authorList>
            <person name="Nicholson A.C."/>
            <person name="Sammons S."/>
            <person name="Humrighouse B.W."/>
            <person name="Graziano J."/>
            <person name="Lasker B."/>
            <person name="Whitney A.M."/>
            <person name="Mcquiston J.R."/>
        </authorList>
    </citation>
    <scope>NUCLEOTIDE SEQUENCE [LARGE SCALE GENOMIC DNA]</scope>
    <source>
        <strain evidence="2 3">H2381</strain>
    </source>
</reference>
<dbReference type="InterPro" id="IPR007345">
    <property type="entry name" value="Polysacch_pyruvyl_Trfase"/>
</dbReference>
<dbReference type="RefSeq" id="WP_088233648.1">
    <property type="nucleotide sequence ID" value="NZ_NIPX01000010.1"/>
</dbReference>
<proteinExistence type="predicted"/>
<sequence>MLANFTTLAERIRERASGRQVIFLPNSGNWGDGLIRYGAKRFFHDHGITHVEMNLGKGSGKYLLAPFLARPKKYLFVYSGGSAWGHNYRHGYDIVSLISRFTDNIIVLPTTFFYEPSRARGILFRRDQFESRDHCPRSLFCDDMALYLLARREYYDFGPPTERVGHIYRRDKESSRRFEDREGHDLSNDGNHMSNGDDFLRQIARYRKIITDRLHVGIGAAILGREVQLMSGSDFKIRAIYRTSLSHLPNIEFLD</sequence>
<gene>
    <name evidence="2" type="ORF">CDV52_09485</name>
</gene>